<dbReference type="HOGENOM" id="CLU_2826703_0_0_6"/>
<keyword evidence="2" id="KW-1185">Reference proteome</keyword>
<accession>R4YLH5</accession>
<dbReference type="EMBL" id="FO203512">
    <property type="protein sequence ID" value="CCK75492.1"/>
    <property type="molecule type" value="Genomic_DNA"/>
</dbReference>
<dbReference type="AlphaFoldDB" id="R4YLH5"/>
<organism evidence="1 2">
    <name type="scientific">Oleispira antarctica RB-8</name>
    <dbReference type="NCBI Taxonomy" id="698738"/>
    <lineage>
        <taxon>Bacteria</taxon>
        <taxon>Pseudomonadati</taxon>
        <taxon>Pseudomonadota</taxon>
        <taxon>Gammaproteobacteria</taxon>
        <taxon>Oceanospirillales</taxon>
        <taxon>Oceanospirillaceae</taxon>
        <taxon>Oleispira</taxon>
    </lineage>
</organism>
<proteinExistence type="predicted"/>
<evidence type="ECO:0000313" key="1">
    <source>
        <dbReference type="EMBL" id="CCK75492.1"/>
    </source>
</evidence>
<protein>
    <submittedName>
        <fullName evidence="1">Uncharacterized protein</fullName>
    </submittedName>
</protein>
<dbReference type="STRING" id="698738.OLEAN_C13160"/>
<name>R4YLH5_OLEAN</name>
<reference evidence="1 2" key="1">
    <citation type="journal article" date="2013" name="Nat. Commun.">
        <title>Genome sequence and functional genomic analysis of the oil-degrading bacterium Oleispira antarctica.</title>
        <authorList>
            <person name="Kube M."/>
            <person name="Chernikova T.N."/>
            <person name="Al-Ramahi Y."/>
            <person name="Beloqui A."/>
            <person name="Lopez-Cortez N."/>
            <person name="Guazzaroni M.E."/>
            <person name="Heipieper H.J."/>
            <person name="Klages S."/>
            <person name="Kotsyurbenko O.R."/>
            <person name="Langer I."/>
            <person name="Nechitaylo T.Y."/>
            <person name="Lunsdorf H."/>
            <person name="Fernandez M."/>
            <person name="Juarez S."/>
            <person name="Ciordia S."/>
            <person name="Singer A."/>
            <person name="Kagan O."/>
            <person name="Egorova O."/>
            <person name="Petit P.A."/>
            <person name="Stogios P."/>
            <person name="Kim Y."/>
            <person name="Tchigvintsev A."/>
            <person name="Flick R."/>
            <person name="Denaro R."/>
            <person name="Genovese M."/>
            <person name="Albar J.P."/>
            <person name="Reva O.N."/>
            <person name="Martinez-Gomariz M."/>
            <person name="Tran H."/>
            <person name="Ferrer M."/>
            <person name="Savchenko A."/>
            <person name="Yakunin A.F."/>
            <person name="Yakimov M.M."/>
            <person name="Golyshina O.V."/>
            <person name="Reinhardt R."/>
            <person name="Golyshin P.N."/>
        </authorList>
    </citation>
    <scope>NUCLEOTIDE SEQUENCE [LARGE SCALE GENOMIC DNA]</scope>
</reference>
<evidence type="ECO:0000313" key="2">
    <source>
        <dbReference type="Proteomes" id="UP000032749"/>
    </source>
</evidence>
<sequence length="67" mass="7523">MAEPKCPNCCIEGIEYFKSKESLERAKNGTPWFILVYCDGCGHVHQTLTKHVFTTSTASPFIMPSIK</sequence>
<gene>
    <name evidence="1" type="ORF">OLEAN_C13160</name>
</gene>
<dbReference type="Proteomes" id="UP000032749">
    <property type="component" value="Chromosome"/>
</dbReference>
<dbReference type="KEGG" id="oai:OLEAN_C13160"/>